<evidence type="ECO:0000313" key="2">
    <source>
        <dbReference type="Proteomes" id="UP001321498"/>
    </source>
</evidence>
<sequence length="74" mass="8568">MDVLESAVQRYDRLLLDGILVLTEKGIAQWCFSCRTHLLQEAPSSITHEAIDRLARLYSRHSARCFLERHGQEL</sequence>
<proteinExistence type="predicted"/>
<keyword evidence="2" id="KW-1185">Reference proteome</keyword>
<accession>A0ABM8GAE7</accession>
<dbReference type="RefSeq" id="WP_286278552.1">
    <property type="nucleotide sequence ID" value="NZ_AP027731.1"/>
</dbReference>
<dbReference type="EMBL" id="AP027731">
    <property type="protein sequence ID" value="BDZ45157.1"/>
    <property type="molecule type" value="Genomic_DNA"/>
</dbReference>
<reference evidence="2" key="1">
    <citation type="journal article" date="2019" name="Int. J. Syst. Evol. Microbiol.">
        <title>The Global Catalogue of Microorganisms (GCM) 10K type strain sequencing project: providing services to taxonomists for standard genome sequencing and annotation.</title>
        <authorList>
            <consortium name="The Broad Institute Genomics Platform"/>
            <consortium name="The Broad Institute Genome Sequencing Center for Infectious Disease"/>
            <person name="Wu L."/>
            <person name="Ma J."/>
        </authorList>
    </citation>
    <scope>NUCLEOTIDE SEQUENCE [LARGE SCALE GENOMIC DNA]</scope>
    <source>
        <strain evidence="2">NBRC 108725</strain>
    </source>
</reference>
<gene>
    <name evidence="1" type="ORF">GCM10025866_10660</name>
</gene>
<name>A0ABM8GAE7_9MICO</name>
<organism evidence="1 2">
    <name type="scientific">Naasia aerilata</name>
    <dbReference type="NCBI Taxonomy" id="1162966"/>
    <lineage>
        <taxon>Bacteria</taxon>
        <taxon>Bacillati</taxon>
        <taxon>Actinomycetota</taxon>
        <taxon>Actinomycetes</taxon>
        <taxon>Micrococcales</taxon>
        <taxon>Microbacteriaceae</taxon>
        <taxon>Naasia</taxon>
    </lineage>
</organism>
<evidence type="ECO:0000313" key="1">
    <source>
        <dbReference type="EMBL" id="BDZ45157.1"/>
    </source>
</evidence>
<protein>
    <submittedName>
        <fullName evidence="1">Uncharacterized protein</fullName>
    </submittedName>
</protein>
<dbReference type="Proteomes" id="UP001321498">
    <property type="component" value="Chromosome"/>
</dbReference>